<feature type="non-terminal residue" evidence="4">
    <location>
        <position position="319"/>
    </location>
</feature>
<evidence type="ECO:0000256" key="1">
    <source>
        <dbReference type="ARBA" id="ARBA00005771"/>
    </source>
</evidence>
<dbReference type="EMBL" id="LJIJ01000610">
    <property type="protein sequence ID" value="ODM95898.1"/>
    <property type="molecule type" value="Genomic_DNA"/>
</dbReference>
<dbReference type="InterPro" id="IPR000863">
    <property type="entry name" value="Sulfotransferase_dom"/>
</dbReference>
<evidence type="ECO:0000313" key="4">
    <source>
        <dbReference type="EMBL" id="ODM95898.1"/>
    </source>
</evidence>
<dbReference type="STRING" id="48709.A0A1D2MSM6"/>
<name>A0A1D2MSM6_ORCCI</name>
<organism evidence="4 5">
    <name type="scientific">Orchesella cincta</name>
    <name type="common">Springtail</name>
    <name type="synonym">Podura cincta</name>
    <dbReference type="NCBI Taxonomy" id="48709"/>
    <lineage>
        <taxon>Eukaryota</taxon>
        <taxon>Metazoa</taxon>
        <taxon>Ecdysozoa</taxon>
        <taxon>Arthropoda</taxon>
        <taxon>Hexapoda</taxon>
        <taxon>Collembola</taxon>
        <taxon>Entomobryomorpha</taxon>
        <taxon>Entomobryoidea</taxon>
        <taxon>Orchesellidae</taxon>
        <taxon>Orchesellinae</taxon>
        <taxon>Orchesella</taxon>
    </lineage>
</organism>
<keyword evidence="5" id="KW-1185">Reference proteome</keyword>
<dbReference type="PANTHER" id="PTHR11783">
    <property type="entry name" value="SULFOTRANSFERASE SULT"/>
    <property type="match status" value="1"/>
</dbReference>
<dbReference type="OrthoDB" id="205623at2759"/>
<proteinExistence type="inferred from homology"/>
<keyword evidence="2 4" id="KW-0808">Transferase</keyword>
<reference evidence="4 5" key="1">
    <citation type="journal article" date="2016" name="Genome Biol. Evol.">
        <title>Gene Family Evolution Reflects Adaptation to Soil Environmental Stressors in the Genome of the Collembolan Orchesella cincta.</title>
        <authorList>
            <person name="Faddeeva-Vakhrusheva A."/>
            <person name="Derks M.F."/>
            <person name="Anvar S.Y."/>
            <person name="Agamennone V."/>
            <person name="Suring W."/>
            <person name="Smit S."/>
            <person name="van Straalen N.M."/>
            <person name="Roelofs D."/>
        </authorList>
    </citation>
    <scope>NUCLEOTIDE SEQUENCE [LARGE SCALE GENOMIC DNA]</scope>
    <source>
        <tissue evidence="4">Mixed pool</tissue>
    </source>
</reference>
<sequence length="319" mass="37623">MPIEYKEINGPLAERMLARQNKAIYPDLFVQHGPGKCFLPKYYSDHSDFIDNFEVRDDDLWLVSFVKAGTTWTKEMAWLIGNDLDYERAKQFAYMRFPYFEFDATWSVDMSTYKLERKNDANGATPNTMQIVQNMKSPRFIQSHLPWSMLPKQIRNGEKKPKMIYVARNPKDVCVSFYHHRVLIEGYFGSMDDHVEEFTNDLEFWERKNDPNVLFITYEELKQDLSKVVDRATEFLGKPISDEDKQVLLNHLSFESMKSNPYVNNDEVTNLLTKVHGVARQSHFIRKGKVGSWKEELSEESQQKINEWFVKNKIDGLWD</sequence>
<feature type="domain" description="Sulfotransferase" evidence="3">
    <location>
        <begin position="57"/>
        <end position="311"/>
    </location>
</feature>
<dbReference type="InterPro" id="IPR027417">
    <property type="entry name" value="P-loop_NTPase"/>
</dbReference>
<protein>
    <submittedName>
        <fullName evidence="4">Sulfotransferase family cytosolic 1B member 1</fullName>
    </submittedName>
</protein>
<evidence type="ECO:0000259" key="3">
    <source>
        <dbReference type="Pfam" id="PF00685"/>
    </source>
</evidence>
<dbReference type="Gene3D" id="3.40.50.300">
    <property type="entry name" value="P-loop containing nucleotide triphosphate hydrolases"/>
    <property type="match status" value="1"/>
</dbReference>
<dbReference type="OMA" id="INIHEND"/>
<comment type="similarity">
    <text evidence="1">Belongs to the sulfotransferase 1 family.</text>
</comment>
<dbReference type="SUPFAM" id="SSF52540">
    <property type="entry name" value="P-loop containing nucleoside triphosphate hydrolases"/>
    <property type="match status" value="1"/>
</dbReference>
<gene>
    <name evidence="4" type="ORF">Ocin01_10782</name>
</gene>
<evidence type="ECO:0000256" key="2">
    <source>
        <dbReference type="ARBA" id="ARBA00022679"/>
    </source>
</evidence>
<dbReference type="Proteomes" id="UP000094527">
    <property type="component" value="Unassembled WGS sequence"/>
</dbReference>
<dbReference type="GO" id="GO:0008146">
    <property type="term" value="F:sulfotransferase activity"/>
    <property type="evidence" value="ECO:0007669"/>
    <property type="project" value="InterPro"/>
</dbReference>
<dbReference type="AlphaFoldDB" id="A0A1D2MSM6"/>
<comment type="caution">
    <text evidence="4">The sequence shown here is derived from an EMBL/GenBank/DDBJ whole genome shotgun (WGS) entry which is preliminary data.</text>
</comment>
<evidence type="ECO:0000313" key="5">
    <source>
        <dbReference type="Proteomes" id="UP000094527"/>
    </source>
</evidence>
<dbReference type="Pfam" id="PF00685">
    <property type="entry name" value="Sulfotransfer_1"/>
    <property type="match status" value="1"/>
</dbReference>
<accession>A0A1D2MSM6</accession>